<organism evidence="1 2">
    <name type="scientific">Phlebiopsis gigantea (strain 11061_1 CR5-6)</name>
    <name type="common">White-rot fungus</name>
    <name type="synonym">Peniophora gigantea</name>
    <dbReference type="NCBI Taxonomy" id="745531"/>
    <lineage>
        <taxon>Eukaryota</taxon>
        <taxon>Fungi</taxon>
        <taxon>Dikarya</taxon>
        <taxon>Basidiomycota</taxon>
        <taxon>Agaricomycotina</taxon>
        <taxon>Agaricomycetes</taxon>
        <taxon>Polyporales</taxon>
        <taxon>Phanerochaetaceae</taxon>
        <taxon>Phlebiopsis</taxon>
    </lineage>
</organism>
<gene>
    <name evidence="1" type="ORF">PHLGIDRAFT_447754</name>
</gene>
<dbReference type="EMBL" id="KN840511">
    <property type="protein sequence ID" value="KIP06776.1"/>
    <property type="molecule type" value="Genomic_DNA"/>
</dbReference>
<dbReference type="InterPro" id="IPR032675">
    <property type="entry name" value="LRR_dom_sf"/>
</dbReference>
<keyword evidence="2" id="KW-1185">Reference proteome</keyword>
<dbReference type="Gene3D" id="3.80.10.10">
    <property type="entry name" value="Ribonuclease Inhibitor"/>
    <property type="match status" value="1"/>
</dbReference>
<dbReference type="AlphaFoldDB" id="A0A0C3RXS2"/>
<protein>
    <recommendedName>
        <fullName evidence="3">F-box domain-containing protein</fullName>
    </recommendedName>
</protein>
<dbReference type="HOGENOM" id="CLU_051379_0_0_1"/>
<sequence>MLEQAAFPQETFDAIIDYLHHDVRTLKQCSLACHIWLPSSSLHLFSSLSWPPRRVDLSELRLGPEEPYDETLARLLLSSNRLRVYIRKLTLGCWFEELENASDVETINLNALMRIVDALPSLDSLHLASYIVLGDTYTVELRHSRTLLELNYTISAATSPPEATYKFFAAFRRISSLAIMNTNWGHAGSWRKPSFPVVDALIQIEKLQLSTASDDVVPCVLRDLASIFDLPRLHSLSIEGDIEIFLGSSLALAPNIRDLAYSAHPESSPFDLQNLCLHSVRIQSSLGPRFAWLPSSASGWHAIIRDLQLLRTSALERIVITICTPSLVIRPPDRPYAALFFEHILPSWQSLSRVLESCPVLYLFRIEICPRPPRPPEEDKRIWLNYFNAALSEHLPDQTVEDKVQVVIRDDNSQA</sequence>
<name>A0A0C3RXS2_PHLG1</name>
<accession>A0A0C3RXS2</accession>
<proteinExistence type="predicted"/>
<evidence type="ECO:0000313" key="1">
    <source>
        <dbReference type="EMBL" id="KIP06776.1"/>
    </source>
</evidence>
<evidence type="ECO:0008006" key="3">
    <source>
        <dbReference type="Google" id="ProtNLM"/>
    </source>
</evidence>
<evidence type="ECO:0000313" key="2">
    <source>
        <dbReference type="Proteomes" id="UP000053257"/>
    </source>
</evidence>
<reference evidence="1 2" key="1">
    <citation type="journal article" date="2014" name="PLoS Genet.">
        <title>Analysis of the Phlebiopsis gigantea genome, transcriptome and secretome provides insight into its pioneer colonization strategies of wood.</title>
        <authorList>
            <person name="Hori C."/>
            <person name="Ishida T."/>
            <person name="Igarashi K."/>
            <person name="Samejima M."/>
            <person name="Suzuki H."/>
            <person name="Master E."/>
            <person name="Ferreira P."/>
            <person name="Ruiz-Duenas F.J."/>
            <person name="Held B."/>
            <person name="Canessa P."/>
            <person name="Larrondo L.F."/>
            <person name="Schmoll M."/>
            <person name="Druzhinina I.S."/>
            <person name="Kubicek C.P."/>
            <person name="Gaskell J.A."/>
            <person name="Kersten P."/>
            <person name="St John F."/>
            <person name="Glasner J."/>
            <person name="Sabat G."/>
            <person name="Splinter BonDurant S."/>
            <person name="Syed K."/>
            <person name="Yadav J."/>
            <person name="Mgbeahuruike A.C."/>
            <person name="Kovalchuk A."/>
            <person name="Asiegbu F.O."/>
            <person name="Lackner G."/>
            <person name="Hoffmeister D."/>
            <person name="Rencoret J."/>
            <person name="Gutierrez A."/>
            <person name="Sun H."/>
            <person name="Lindquist E."/>
            <person name="Barry K."/>
            <person name="Riley R."/>
            <person name="Grigoriev I.V."/>
            <person name="Henrissat B."/>
            <person name="Kues U."/>
            <person name="Berka R.M."/>
            <person name="Martinez A.T."/>
            <person name="Covert S.F."/>
            <person name="Blanchette R.A."/>
            <person name="Cullen D."/>
        </authorList>
    </citation>
    <scope>NUCLEOTIDE SEQUENCE [LARGE SCALE GENOMIC DNA]</scope>
    <source>
        <strain evidence="1 2">11061_1 CR5-6</strain>
    </source>
</reference>
<dbReference type="Proteomes" id="UP000053257">
    <property type="component" value="Unassembled WGS sequence"/>
</dbReference>